<evidence type="ECO:0000313" key="6">
    <source>
        <dbReference type="EMBL" id="ABU60440.1"/>
    </source>
</evidence>
<dbReference type="STRING" id="383372.Rcas_4424"/>
<dbReference type="KEGG" id="rca:Rcas_4424"/>
<proteinExistence type="predicted"/>
<dbReference type="GO" id="GO:0006355">
    <property type="term" value="P:regulation of DNA-templated transcription"/>
    <property type="evidence" value="ECO:0007669"/>
    <property type="project" value="InterPro"/>
</dbReference>
<dbReference type="SUPFAM" id="SSF48452">
    <property type="entry name" value="TPR-like"/>
    <property type="match status" value="3"/>
</dbReference>
<dbReference type="GO" id="GO:0005737">
    <property type="term" value="C:cytoplasm"/>
    <property type="evidence" value="ECO:0007669"/>
    <property type="project" value="TreeGrafter"/>
</dbReference>
<dbReference type="SUPFAM" id="SSF46894">
    <property type="entry name" value="C-terminal effector domain of the bipartite response regulators"/>
    <property type="match status" value="1"/>
</dbReference>
<keyword evidence="3" id="KW-0802">TPR repeat</keyword>
<dbReference type="InterPro" id="IPR019734">
    <property type="entry name" value="TPR_rpt"/>
</dbReference>
<evidence type="ECO:0000259" key="5">
    <source>
        <dbReference type="SMART" id="SM01043"/>
    </source>
</evidence>
<dbReference type="InterPro" id="IPR036388">
    <property type="entry name" value="WH-like_DNA-bd_sf"/>
</dbReference>
<accession>A7NS94</accession>
<dbReference type="Pfam" id="PF13181">
    <property type="entry name" value="TPR_8"/>
    <property type="match status" value="1"/>
</dbReference>
<dbReference type="Pfam" id="PF03704">
    <property type="entry name" value="BTAD"/>
    <property type="match status" value="1"/>
</dbReference>
<feature type="domain" description="Bacterial transcriptional activator" evidence="5">
    <location>
        <begin position="91"/>
        <end position="233"/>
    </location>
</feature>
<dbReference type="InterPro" id="IPR011990">
    <property type="entry name" value="TPR-like_helical_dom_sf"/>
</dbReference>
<keyword evidence="1" id="KW-0547">Nucleotide-binding</keyword>
<dbReference type="SMART" id="SM00028">
    <property type="entry name" value="TPR"/>
    <property type="match status" value="6"/>
</dbReference>
<feature type="region of interest" description="Disordered" evidence="4">
    <location>
        <begin position="1036"/>
        <end position="1055"/>
    </location>
</feature>
<gene>
    <name evidence="6" type="ordered locus">Rcas_4424</name>
</gene>
<protein>
    <submittedName>
        <fullName evidence="6">Transcriptional activator domain</fullName>
    </submittedName>
</protein>
<dbReference type="InterPro" id="IPR005158">
    <property type="entry name" value="BTAD"/>
</dbReference>
<dbReference type="GO" id="GO:0005524">
    <property type="term" value="F:ATP binding"/>
    <property type="evidence" value="ECO:0007669"/>
    <property type="project" value="UniProtKB-KW"/>
</dbReference>
<sequence length="1055" mass="116241">MLTILLLGPPQILSDGIPVTVSRRRARALVYYLAAQDKPVHRERLIDLFWHDHDHAAARQLLRTTLHSVRRVLGSAVEGDEEVTLALDADVDYRALVTAVTAPIGNESILSAALERYRDDLLTGFTLPDAPLFADWLEAERERARLLAMRGYTHLARIAEMRGDLAAALTALDRALTFDPLQEDLQREIMRLHYLSGDRVGAIRRYENLRDLLDAELGVPPMRETRELYDAIVTDRLLDSASTQYRSLESERYKQRNVSSNRPPPARHTLPSLLPFIGRSAEMEAIEMVGAGRLMLIEGETGIGKTRLAFEALERHTARGGLTLIAAARELEQGLPYRPWIDLLRDLLARPNWHMLRAHLNLDPLWFGEAARLLPELAPGSSATTQADEARLWEGVTRLLIALASLKPLMLLFDDLHWADASSLGLLGYVVRRAEEASVRLIATARTTDHQAALRILLNALTREGRLERILLRRLSTTDTEALARALSPDDAARLASWLYRNTEGNPFVIAELVRHARTTGLLSADGRLSPVLPDEPVVPVSVYGLIQSQLARLSDEARRVLDTAATVGRVFSFDVVARAAALSEEAALDALDELRAARLIEPLANGRFQFDHSLTMEVAYREMGEPRHRALHRRVAEALEALNRDCLDDVAGLIAWHFAEGGVPERAATYAVRAGRRAARVAAWTEAIAFYEQALAGLGASQRFDALMNLGEALVMGGKAAQAAERFRESLALARTPAEARRARLSLARALAPQGRYAEMIEAVRGLEQRGDLRDRITALFLWGTALSLEGSDLIGAALRLREAARLILAQPAPDPIALAQVRFELGSVAAQQGDLSAAVASYREALAATDSATAHPEALTWRILACNNLAYHLHLQGRLDEAEHWLDEGLRLANEYGMLGLQPYLLSTQGEIALARGNLDAAESSFLAGLTLAERMVVSERVAGITANLGLVALHRGHATLAIHHLSIALARADTLGTRHLAAQIRIWLAPLLPPDEARTVLAQARTIAESGGRRRLLADIARVEYQLRLRMPHAGHSERSEESERVAQDPSL</sequence>
<keyword evidence="7" id="KW-1185">Reference proteome</keyword>
<dbReference type="Gene3D" id="1.10.10.10">
    <property type="entry name" value="Winged helix-like DNA-binding domain superfamily/Winged helix DNA-binding domain"/>
    <property type="match status" value="1"/>
</dbReference>
<feature type="repeat" description="TPR" evidence="3">
    <location>
        <begin position="821"/>
        <end position="854"/>
    </location>
</feature>
<organism evidence="6 7">
    <name type="scientific">Roseiflexus castenholzii (strain DSM 13941 / HLO8)</name>
    <dbReference type="NCBI Taxonomy" id="383372"/>
    <lineage>
        <taxon>Bacteria</taxon>
        <taxon>Bacillati</taxon>
        <taxon>Chloroflexota</taxon>
        <taxon>Chloroflexia</taxon>
        <taxon>Chloroflexales</taxon>
        <taxon>Roseiflexineae</taxon>
        <taxon>Roseiflexaceae</taxon>
        <taxon>Roseiflexus</taxon>
    </lineage>
</organism>
<evidence type="ECO:0000313" key="7">
    <source>
        <dbReference type="Proteomes" id="UP000000263"/>
    </source>
</evidence>
<evidence type="ECO:0000256" key="4">
    <source>
        <dbReference type="SAM" id="MobiDB-lite"/>
    </source>
</evidence>
<dbReference type="InterPro" id="IPR027417">
    <property type="entry name" value="P-loop_NTPase"/>
</dbReference>
<evidence type="ECO:0000256" key="2">
    <source>
        <dbReference type="ARBA" id="ARBA00022840"/>
    </source>
</evidence>
<dbReference type="SUPFAM" id="SSF52540">
    <property type="entry name" value="P-loop containing nucleoside triphosphate hydrolases"/>
    <property type="match status" value="1"/>
</dbReference>
<dbReference type="InterPro" id="IPR016032">
    <property type="entry name" value="Sig_transdc_resp-reg_C-effctor"/>
</dbReference>
<dbReference type="PANTHER" id="PTHR16305">
    <property type="entry name" value="TESTICULAR SOLUBLE ADENYLYL CYCLASE"/>
    <property type="match status" value="1"/>
</dbReference>
<evidence type="ECO:0000256" key="1">
    <source>
        <dbReference type="ARBA" id="ARBA00022741"/>
    </source>
</evidence>
<dbReference type="eggNOG" id="COG3629">
    <property type="taxonomic scope" value="Bacteria"/>
</dbReference>
<evidence type="ECO:0000256" key="3">
    <source>
        <dbReference type="PROSITE-ProRule" id="PRU00339"/>
    </source>
</evidence>
<dbReference type="RefSeq" id="WP_012122861.1">
    <property type="nucleotide sequence ID" value="NC_009767.1"/>
</dbReference>
<dbReference type="InterPro" id="IPR041664">
    <property type="entry name" value="AAA_16"/>
</dbReference>
<name>A7NS94_ROSCS</name>
<dbReference type="OrthoDB" id="5509004at2"/>
<dbReference type="eggNOG" id="COG0457">
    <property type="taxonomic scope" value="Bacteria"/>
</dbReference>
<dbReference type="PANTHER" id="PTHR16305:SF35">
    <property type="entry name" value="TRANSCRIPTIONAL ACTIVATOR DOMAIN"/>
    <property type="match status" value="1"/>
</dbReference>
<dbReference type="eggNOG" id="COG3899">
    <property type="taxonomic scope" value="Bacteria"/>
</dbReference>
<dbReference type="PROSITE" id="PS50005">
    <property type="entry name" value="TPR"/>
    <property type="match status" value="1"/>
</dbReference>
<dbReference type="GO" id="GO:0004016">
    <property type="term" value="F:adenylate cyclase activity"/>
    <property type="evidence" value="ECO:0007669"/>
    <property type="project" value="TreeGrafter"/>
</dbReference>
<dbReference type="AlphaFoldDB" id="A7NS94"/>
<reference evidence="6 7" key="1">
    <citation type="submission" date="2007-08" db="EMBL/GenBank/DDBJ databases">
        <title>Complete sequence of Roseiflexus castenholzii DSM 13941.</title>
        <authorList>
            <consortium name="US DOE Joint Genome Institute"/>
            <person name="Copeland A."/>
            <person name="Lucas S."/>
            <person name="Lapidus A."/>
            <person name="Barry K."/>
            <person name="Glavina del Rio T."/>
            <person name="Dalin E."/>
            <person name="Tice H."/>
            <person name="Pitluck S."/>
            <person name="Thompson L.S."/>
            <person name="Brettin T."/>
            <person name="Bruce D."/>
            <person name="Detter J.C."/>
            <person name="Han C."/>
            <person name="Tapia R."/>
            <person name="Schmutz J."/>
            <person name="Larimer F."/>
            <person name="Land M."/>
            <person name="Hauser L."/>
            <person name="Kyrpides N."/>
            <person name="Mikhailova N."/>
            <person name="Bryant D.A."/>
            <person name="Hanada S."/>
            <person name="Tsukatani Y."/>
            <person name="Richardson P."/>
        </authorList>
    </citation>
    <scope>NUCLEOTIDE SEQUENCE [LARGE SCALE GENOMIC DNA]</scope>
    <source>
        <strain evidence="7">DSM 13941 / HLO8</strain>
    </source>
</reference>
<dbReference type="GO" id="GO:0003677">
    <property type="term" value="F:DNA binding"/>
    <property type="evidence" value="ECO:0007669"/>
    <property type="project" value="InterPro"/>
</dbReference>
<feature type="region of interest" description="Disordered" evidence="4">
    <location>
        <begin position="249"/>
        <end position="269"/>
    </location>
</feature>
<dbReference type="Proteomes" id="UP000000263">
    <property type="component" value="Chromosome"/>
</dbReference>
<feature type="compositionally biased region" description="Basic and acidic residues" evidence="4">
    <location>
        <begin position="1038"/>
        <end position="1055"/>
    </location>
</feature>
<keyword evidence="2" id="KW-0067">ATP-binding</keyword>
<dbReference type="Pfam" id="PF13191">
    <property type="entry name" value="AAA_16"/>
    <property type="match status" value="1"/>
</dbReference>
<dbReference type="SMART" id="SM01043">
    <property type="entry name" value="BTAD"/>
    <property type="match status" value="1"/>
</dbReference>
<dbReference type="Gene3D" id="1.25.40.10">
    <property type="entry name" value="Tetratricopeptide repeat domain"/>
    <property type="match status" value="3"/>
</dbReference>
<dbReference type="HOGENOM" id="CLU_004435_1_1_0"/>
<dbReference type="EMBL" id="CP000804">
    <property type="protein sequence ID" value="ABU60440.1"/>
    <property type="molecule type" value="Genomic_DNA"/>
</dbReference>